<protein>
    <submittedName>
        <fullName evidence="7">Uncharacterized protein</fullName>
    </submittedName>
</protein>
<evidence type="ECO:0000256" key="3">
    <source>
        <dbReference type="ARBA" id="ARBA00023125"/>
    </source>
</evidence>
<dbReference type="InterPro" id="IPR009057">
    <property type="entry name" value="Homeodomain-like_sf"/>
</dbReference>
<dbReference type="PANTHER" id="PTHR47999">
    <property type="entry name" value="TRANSCRIPTION FACTOR MYB8-RELATED-RELATED"/>
    <property type="match status" value="1"/>
</dbReference>
<dbReference type="PANTHER" id="PTHR47999:SF104">
    <property type="entry name" value="TRANSCRIPTION REPRESSOR MYB5-LIKE ISOFORM X1"/>
    <property type="match status" value="1"/>
</dbReference>
<evidence type="ECO:0000256" key="4">
    <source>
        <dbReference type="ARBA" id="ARBA00023242"/>
    </source>
</evidence>
<dbReference type="AlphaFoldDB" id="A0A4U5Q1P3"/>
<organism evidence="7">
    <name type="scientific">Populus alba</name>
    <name type="common">White poplar</name>
    <dbReference type="NCBI Taxonomy" id="43335"/>
    <lineage>
        <taxon>Eukaryota</taxon>
        <taxon>Viridiplantae</taxon>
        <taxon>Streptophyta</taxon>
        <taxon>Embryophyta</taxon>
        <taxon>Tracheophyta</taxon>
        <taxon>Spermatophyta</taxon>
        <taxon>Magnoliopsida</taxon>
        <taxon>eudicotyledons</taxon>
        <taxon>Gunneridae</taxon>
        <taxon>Pentapetalae</taxon>
        <taxon>rosids</taxon>
        <taxon>fabids</taxon>
        <taxon>Malpighiales</taxon>
        <taxon>Salicaceae</taxon>
        <taxon>Saliceae</taxon>
        <taxon>Populus</taxon>
    </lineage>
</organism>
<name>A0A4U5Q1P3_POPAL</name>
<dbReference type="InterPro" id="IPR015495">
    <property type="entry name" value="Myb_TF_plants"/>
</dbReference>
<dbReference type="GO" id="GO:0005634">
    <property type="term" value="C:nucleus"/>
    <property type="evidence" value="ECO:0007669"/>
    <property type="project" value="UniProtKB-SubCell"/>
</dbReference>
<dbReference type="GO" id="GO:0003677">
    <property type="term" value="F:DNA binding"/>
    <property type="evidence" value="ECO:0007669"/>
    <property type="project" value="UniProtKB-KW"/>
</dbReference>
<dbReference type="PROSITE" id="PS50090">
    <property type="entry name" value="MYB_LIKE"/>
    <property type="match status" value="1"/>
</dbReference>
<accession>A0A4U5Q1P3</accession>
<sequence length="82" mass="9430">MGRKPRCSADGMNKGAWTPPEDEMLVDYVKIHGEGKWSNIVKETGLKRCGKSCRLRWMNYLRPDIKRGNISDDEEDLIYQAA</sequence>
<dbReference type="PROSITE" id="PS51294">
    <property type="entry name" value="HTH_MYB"/>
    <property type="match status" value="1"/>
</dbReference>
<evidence type="ECO:0000256" key="2">
    <source>
        <dbReference type="ARBA" id="ARBA00022737"/>
    </source>
</evidence>
<evidence type="ECO:0000259" key="5">
    <source>
        <dbReference type="PROSITE" id="PS50090"/>
    </source>
</evidence>
<dbReference type="CDD" id="cd00167">
    <property type="entry name" value="SANT"/>
    <property type="match status" value="1"/>
</dbReference>
<evidence type="ECO:0000256" key="1">
    <source>
        <dbReference type="ARBA" id="ARBA00004123"/>
    </source>
</evidence>
<comment type="subcellular location">
    <subcellularLocation>
        <location evidence="1">Nucleus</location>
    </subcellularLocation>
</comment>
<dbReference type="InterPro" id="IPR017930">
    <property type="entry name" value="Myb_dom"/>
</dbReference>
<gene>
    <name evidence="7" type="ORF">D5086_0000168430</name>
</gene>
<keyword evidence="4" id="KW-0539">Nucleus</keyword>
<evidence type="ECO:0000313" key="7">
    <source>
        <dbReference type="EMBL" id="TKS01915.1"/>
    </source>
</evidence>
<feature type="domain" description="Myb-like" evidence="5">
    <location>
        <begin position="9"/>
        <end position="61"/>
    </location>
</feature>
<dbReference type="EMBL" id="RCHU01000557">
    <property type="protein sequence ID" value="TKS01915.1"/>
    <property type="molecule type" value="Genomic_DNA"/>
</dbReference>
<dbReference type="SMART" id="SM00717">
    <property type="entry name" value="SANT"/>
    <property type="match status" value="1"/>
</dbReference>
<dbReference type="SUPFAM" id="SSF46689">
    <property type="entry name" value="Homeodomain-like"/>
    <property type="match status" value="1"/>
</dbReference>
<keyword evidence="3" id="KW-0238">DNA-binding</keyword>
<evidence type="ECO:0000259" key="6">
    <source>
        <dbReference type="PROSITE" id="PS51294"/>
    </source>
</evidence>
<dbReference type="Gene3D" id="1.10.10.60">
    <property type="entry name" value="Homeodomain-like"/>
    <property type="match status" value="1"/>
</dbReference>
<keyword evidence="2" id="KW-0677">Repeat</keyword>
<dbReference type="FunFam" id="1.10.10.60:FF:000001">
    <property type="entry name" value="MYB-related transcription factor"/>
    <property type="match status" value="1"/>
</dbReference>
<proteinExistence type="predicted"/>
<dbReference type="Pfam" id="PF00249">
    <property type="entry name" value="Myb_DNA-binding"/>
    <property type="match status" value="1"/>
</dbReference>
<feature type="domain" description="HTH myb-type" evidence="6">
    <location>
        <begin position="13"/>
        <end position="65"/>
    </location>
</feature>
<comment type="caution">
    <text evidence="7">The sequence shown here is derived from an EMBL/GenBank/DDBJ whole genome shotgun (WGS) entry which is preliminary data.</text>
</comment>
<dbReference type="InterPro" id="IPR001005">
    <property type="entry name" value="SANT/Myb"/>
</dbReference>
<reference evidence="7" key="1">
    <citation type="submission" date="2018-10" db="EMBL/GenBank/DDBJ databases">
        <title>Population genomic analysis revealed the cold adaptation of white poplar.</title>
        <authorList>
            <person name="Liu Y.-J."/>
        </authorList>
    </citation>
    <scope>NUCLEOTIDE SEQUENCE [LARGE SCALE GENOMIC DNA]</scope>
    <source>
        <strain evidence="7">PAL-ZL1</strain>
    </source>
</reference>